<evidence type="ECO:0000256" key="2">
    <source>
        <dbReference type="ARBA" id="ARBA00022555"/>
    </source>
</evidence>
<dbReference type="InterPro" id="IPR045864">
    <property type="entry name" value="aa-tRNA-synth_II/BPL/LPL"/>
</dbReference>
<evidence type="ECO:0000256" key="1">
    <source>
        <dbReference type="ARBA" id="ARBA00008226"/>
    </source>
</evidence>
<comment type="domain">
    <text evidence="9">Consists of three domains; the N-terminal catalytic domain, the editing domain and the C-terminal C-Ala domain. The editing domain removes incorrectly charged amino acids, while the C-Ala domain, along with tRNA(Ala), serves as a bridge to cooperatively bring together the editing and aminoacylation centers thus stimulating deacylation of misacylated tRNAs.</text>
</comment>
<dbReference type="Pfam" id="PF07973">
    <property type="entry name" value="tRNA_SAD"/>
    <property type="match status" value="1"/>
</dbReference>
<dbReference type="GO" id="GO:0005737">
    <property type="term" value="C:cytoplasm"/>
    <property type="evidence" value="ECO:0007669"/>
    <property type="project" value="UniProtKB-SubCell"/>
</dbReference>
<dbReference type="Pfam" id="PF01411">
    <property type="entry name" value="tRNA-synt_2c"/>
    <property type="match status" value="1"/>
</dbReference>
<reference evidence="11 12" key="1">
    <citation type="journal article" date="2016" name="Nat. Commun.">
        <title>Thousands of microbial genomes shed light on interconnected biogeochemical processes in an aquifer system.</title>
        <authorList>
            <person name="Anantharaman K."/>
            <person name="Brown C.T."/>
            <person name="Hug L.A."/>
            <person name="Sharon I."/>
            <person name="Castelle C.J."/>
            <person name="Probst A.J."/>
            <person name="Thomas B.C."/>
            <person name="Singh A."/>
            <person name="Wilkins M.J."/>
            <person name="Karaoz U."/>
            <person name="Brodie E.L."/>
            <person name="Williams K.H."/>
            <person name="Hubbard S.S."/>
            <person name="Banfield J.F."/>
        </authorList>
    </citation>
    <scope>NUCLEOTIDE SEQUENCE [LARGE SCALE GENOMIC DNA]</scope>
</reference>
<evidence type="ECO:0000313" key="12">
    <source>
        <dbReference type="Proteomes" id="UP000176877"/>
    </source>
</evidence>
<dbReference type="EMBL" id="MFFT01000005">
    <property type="protein sequence ID" value="OGF23547.1"/>
    <property type="molecule type" value="Genomic_DNA"/>
</dbReference>
<dbReference type="GO" id="GO:0002161">
    <property type="term" value="F:aminoacyl-tRNA deacylase activity"/>
    <property type="evidence" value="ECO:0007669"/>
    <property type="project" value="TreeGrafter"/>
</dbReference>
<keyword evidence="8 9" id="KW-0030">Aminoacyl-tRNA synthetase</keyword>
<dbReference type="InterPro" id="IPR018163">
    <property type="entry name" value="Thr/Ala-tRNA-synth_IIc_edit"/>
</dbReference>
<dbReference type="Gene3D" id="3.30.930.10">
    <property type="entry name" value="Bira Bifunctional Protein, Domain 2"/>
    <property type="match status" value="1"/>
</dbReference>
<feature type="binding site" evidence="9">
    <location>
        <position position="578"/>
    </location>
    <ligand>
        <name>Zn(2+)</name>
        <dbReference type="ChEBI" id="CHEBI:29105"/>
    </ligand>
</feature>
<keyword evidence="9" id="KW-0862">Zinc</keyword>
<feature type="binding site" evidence="9">
    <location>
        <position position="464"/>
    </location>
    <ligand>
        <name>Zn(2+)</name>
        <dbReference type="ChEBI" id="CHEBI:29105"/>
    </ligand>
</feature>
<evidence type="ECO:0000256" key="4">
    <source>
        <dbReference type="ARBA" id="ARBA00022741"/>
    </source>
</evidence>
<feature type="domain" description="Alanyl-transfer RNA synthetases family profile" evidence="10">
    <location>
        <begin position="1"/>
        <end position="608"/>
    </location>
</feature>
<comment type="similarity">
    <text evidence="1 9">Belongs to the class-II aminoacyl-tRNA synthetase family.</text>
</comment>
<dbReference type="GO" id="GO:0005524">
    <property type="term" value="F:ATP binding"/>
    <property type="evidence" value="ECO:0007669"/>
    <property type="project" value="UniProtKB-UniRule"/>
</dbReference>
<comment type="cofactor">
    <cofactor evidence="9">
        <name>Zn(2+)</name>
        <dbReference type="ChEBI" id="CHEBI:29105"/>
    </cofactor>
    <text evidence="9">Binds 1 zinc ion per subunit.</text>
</comment>
<keyword evidence="3 9" id="KW-0436">Ligase</keyword>
<evidence type="ECO:0000259" key="10">
    <source>
        <dbReference type="PROSITE" id="PS50860"/>
    </source>
</evidence>
<comment type="catalytic activity">
    <reaction evidence="9">
        <text>tRNA(Ala) + L-alanine + ATP = L-alanyl-tRNA(Ala) + AMP + diphosphate</text>
        <dbReference type="Rhea" id="RHEA:12540"/>
        <dbReference type="Rhea" id="RHEA-COMP:9657"/>
        <dbReference type="Rhea" id="RHEA-COMP:9923"/>
        <dbReference type="ChEBI" id="CHEBI:30616"/>
        <dbReference type="ChEBI" id="CHEBI:33019"/>
        <dbReference type="ChEBI" id="CHEBI:57972"/>
        <dbReference type="ChEBI" id="CHEBI:78442"/>
        <dbReference type="ChEBI" id="CHEBI:78497"/>
        <dbReference type="ChEBI" id="CHEBI:456215"/>
        <dbReference type="EC" id="6.1.1.7"/>
    </reaction>
</comment>
<dbReference type="PRINTS" id="PR00980">
    <property type="entry name" value="TRNASYNTHALA"/>
</dbReference>
<keyword evidence="6 9" id="KW-0694">RNA-binding</keyword>
<dbReference type="EC" id="6.1.1.7" evidence="9"/>
<keyword evidence="5 9" id="KW-0067">ATP-binding</keyword>
<dbReference type="NCBIfam" id="TIGR00344">
    <property type="entry name" value="alaS"/>
    <property type="match status" value="1"/>
</dbReference>
<dbReference type="PANTHER" id="PTHR11777:SF9">
    <property type="entry name" value="ALANINE--TRNA LIGASE, CYTOPLASMIC"/>
    <property type="match status" value="1"/>
</dbReference>
<comment type="caution">
    <text evidence="11">The sequence shown here is derived from an EMBL/GenBank/DDBJ whole genome shotgun (WGS) entry which is preliminary data.</text>
</comment>
<dbReference type="InterPro" id="IPR018162">
    <property type="entry name" value="Ala-tRNA-ligase_IIc_anticod-bd"/>
</dbReference>
<dbReference type="SUPFAM" id="SSF101353">
    <property type="entry name" value="Putative anticodon-binding domain of alanyl-tRNA synthetase (AlaRS)"/>
    <property type="match status" value="1"/>
</dbReference>
<proteinExistence type="inferred from homology"/>
<evidence type="ECO:0000256" key="5">
    <source>
        <dbReference type="ARBA" id="ARBA00022840"/>
    </source>
</evidence>
<comment type="subcellular location">
    <subcellularLocation>
        <location evidence="9">Cytoplasm</location>
    </subcellularLocation>
</comment>
<dbReference type="HAMAP" id="MF_00036_B">
    <property type="entry name" value="Ala_tRNA_synth_B"/>
    <property type="match status" value="1"/>
</dbReference>
<evidence type="ECO:0000313" key="11">
    <source>
        <dbReference type="EMBL" id="OGF23547.1"/>
    </source>
</evidence>
<dbReference type="InterPro" id="IPR018164">
    <property type="entry name" value="Ala-tRNA-synth_IIc_N"/>
</dbReference>
<organism evidence="11 12">
    <name type="scientific">Candidatus Falkowbacteria bacterium RIFCSPHIGHO2_02_FULL_42_9</name>
    <dbReference type="NCBI Taxonomy" id="1797986"/>
    <lineage>
        <taxon>Bacteria</taxon>
        <taxon>Candidatus Falkowiibacteriota</taxon>
    </lineage>
</organism>
<dbReference type="AlphaFoldDB" id="A0A1F5SA60"/>
<evidence type="ECO:0000256" key="6">
    <source>
        <dbReference type="ARBA" id="ARBA00022884"/>
    </source>
</evidence>
<dbReference type="SUPFAM" id="SSF55681">
    <property type="entry name" value="Class II aaRS and biotin synthetases"/>
    <property type="match status" value="1"/>
</dbReference>
<dbReference type="SUPFAM" id="SSF55186">
    <property type="entry name" value="ThrRS/AlaRS common domain"/>
    <property type="match status" value="1"/>
</dbReference>
<name>A0A1F5SA60_9BACT</name>
<dbReference type="CDD" id="cd00673">
    <property type="entry name" value="AlaRS_core"/>
    <property type="match status" value="1"/>
</dbReference>
<dbReference type="InterPro" id="IPR002318">
    <property type="entry name" value="Ala-tRNA-lgiase_IIc"/>
</dbReference>
<dbReference type="GO" id="GO:0000049">
    <property type="term" value="F:tRNA binding"/>
    <property type="evidence" value="ECO:0007669"/>
    <property type="project" value="UniProtKB-KW"/>
</dbReference>
<comment type="function">
    <text evidence="9">Catalyzes the attachment of alanine to tRNA(Ala) in a two-step reaction: alanine is first activated by ATP to form Ala-AMP and then transferred to the acceptor end of tRNA(Ala). Also edits incorrectly charged Ser-tRNA(Ala) and Gly-tRNA(Ala) via its editing domain.</text>
</comment>
<keyword evidence="2 9" id="KW-0820">tRNA-binding</keyword>
<dbReference type="Proteomes" id="UP000176877">
    <property type="component" value="Unassembled WGS sequence"/>
</dbReference>
<dbReference type="GO" id="GO:0008270">
    <property type="term" value="F:zinc ion binding"/>
    <property type="evidence" value="ECO:0007669"/>
    <property type="project" value="UniProtKB-UniRule"/>
</dbReference>
<protein>
    <recommendedName>
        <fullName evidence="9">Alanine--tRNA ligase</fullName>
        <ecNumber evidence="9">6.1.1.7</ecNumber>
    </recommendedName>
    <alternativeName>
        <fullName evidence="9">Alanyl-tRNA synthetase</fullName>
        <shortName evidence="9">AlaRS</shortName>
    </alternativeName>
</protein>
<evidence type="ECO:0000256" key="3">
    <source>
        <dbReference type="ARBA" id="ARBA00022598"/>
    </source>
</evidence>
<feature type="binding site" evidence="9">
    <location>
        <position position="574"/>
    </location>
    <ligand>
        <name>Zn(2+)</name>
        <dbReference type="ChEBI" id="CHEBI:29105"/>
    </ligand>
</feature>
<evidence type="ECO:0000256" key="9">
    <source>
        <dbReference type="HAMAP-Rule" id="MF_00036"/>
    </source>
</evidence>
<evidence type="ECO:0000256" key="7">
    <source>
        <dbReference type="ARBA" id="ARBA00022917"/>
    </source>
</evidence>
<dbReference type="PANTHER" id="PTHR11777">
    <property type="entry name" value="ALANYL-TRNA SYNTHETASE"/>
    <property type="match status" value="1"/>
</dbReference>
<gene>
    <name evidence="9" type="primary">alaS</name>
    <name evidence="11" type="ORF">A3D45_01880</name>
</gene>
<dbReference type="InterPro" id="IPR012947">
    <property type="entry name" value="tRNA_SAD"/>
</dbReference>
<dbReference type="Gene3D" id="3.30.980.10">
    <property type="entry name" value="Threonyl-trna Synthetase, Chain A, domain 2"/>
    <property type="match status" value="1"/>
</dbReference>
<keyword evidence="9" id="KW-0479">Metal-binding</keyword>
<accession>A0A1F5SA60</accession>
<dbReference type="PROSITE" id="PS50860">
    <property type="entry name" value="AA_TRNA_LIGASE_II_ALA"/>
    <property type="match status" value="1"/>
</dbReference>
<dbReference type="FunFam" id="3.30.980.10:FF:000004">
    <property type="entry name" value="Alanine--tRNA ligase, cytoplasmic"/>
    <property type="match status" value="1"/>
</dbReference>
<keyword evidence="9" id="KW-0963">Cytoplasm</keyword>
<dbReference type="InterPro" id="IPR023033">
    <property type="entry name" value="Ala_tRNA_ligase_euk/bac"/>
</dbReference>
<dbReference type="Gene3D" id="3.30.54.20">
    <property type="match status" value="1"/>
</dbReference>
<evidence type="ECO:0000256" key="8">
    <source>
        <dbReference type="ARBA" id="ARBA00023146"/>
    </source>
</evidence>
<sequence>MTAKELRQKYLDFFKSKGHAIISSGSLMPENDPTVLFTTAGMHPLVPYLMGENHPGGRRVVSAQKCVRTGDIDEVGDATHHTFFEMLGNWSFGDYFKQEAISWSWEFLTSPDWLNLDKSRLAVSVFAGDKDAPFDQEAHDIWLSLGVAEERIARLPKKNNWWGPAGLTGPCGPDTEMFYWSGEPDKTPAGFNDDNPLWVEIWNDVFMQYNKRADGSFEPLKQKNVDTGMGLERVVAILNGQNDNYQSDLFKHLINKIEQLSGKTYGESVEITKAMRIIADHLKAATFIMGDQRGVGPSNTDQGYVVRRLIRRAIRHGRQLGIKDGSAGLTAGESWTKEIAKVVAHDYQTTYPELPKNIDKVIEQFKIEEAKFGKTLEQGLREFAKIISELKDKKISGEQAFNLYQTYGFPLEITQELAKEKNCAVDDQACRAEMKKHQKLSRTASAGVFKGGLADASEQTTKLHTAAHLLLAALRKILGDQVVQKGSNITAERLRFDFSYAEKMTAEQKQQVEILVNRAIKQNWPVTCDQMGLSEAKTAGAHGTFESKYGEKVKVYTIGNSSAGPEPPFSREICGGPHVNNTGQLGHFKIQKEESSSAGVRRIKAVLK</sequence>
<dbReference type="SMART" id="SM00863">
    <property type="entry name" value="tRNA_SAD"/>
    <property type="match status" value="1"/>
</dbReference>
<dbReference type="GO" id="GO:0004813">
    <property type="term" value="F:alanine-tRNA ligase activity"/>
    <property type="evidence" value="ECO:0007669"/>
    <property type="project" value="UniProtKB-UniRule"/>
</dbReference>
<dbReference type="InterPro" id="IPR018165">
    <property type="entry name" value="Ala-tRNA-synth_IIc_core"/>
</dbReference>
<keyword evidence="4 9" id="KW-0547">Nucleotide-binding</keyword>
<dbReference type="GO" id="GO:0006419">
    <property type="term" value="P:alanyl-tRNA aminoacylation"/>
    <property type="evidence" value="ECO:0007669"/>
    <property type="project" value="UniProtKB-UniRule"/>
</dbReference>
<dbReference type="NCBIfam" id="NF002436">
    <property type="entry name" value="PRK01584.1"/>
    <property type="match status" value="1"/>
</dbReference>
<feature type="binding site" evidence="9">
    <location>
        <position position="468"/>
    </location>
    <ligand>
        <name>Zn(2+)</name>
        <dbReference type="ChEBI" id="CHEBI:29105"/>
    </ligand>
</feature>
<dbReference type="InterPro" id="IPR050058">
    <property type="entry name" value="Ala-tRNA_ligase"/>
</dbReference>
<keyword evidence="7 9" id="KW-0648">Protein biosynthesis</keyword>